<accession>A0A8X6WE05</accession>
<name>A0A8X6WE05_TRICX</name>
<protein>
    <submittedName>
        <fullName evidence="1">Uncharacterized protein</fullName>
    </submittedName>
</protein>
<dbReference type="AlphaFoldDB" id="A0A8X6WE05"/>
<evidence type="ECO:0000313" key="1">
    <source>
        <dbReference type="EMBL" id="GFY33292.1"/>
    </source>
</evidence>
<organism evidence="1 2">
    <name type="scientific">Trichonephila clavipes</name>
    <name type="common">Golden silk orbweaver</name>
    <name type="synonym">Nephila clavipes</name>
    <dbReference type="NCBI Taxonomy" id="2585209"/>
    <lineage>
        <taxon>Eukaryota</taxon>
        <taxon>Metazoa</taxon>
        <taxon>Ecdysozoa</taxon>
        <taxon>Arthropoda</taxon>
        <taxon>Chelicerata</taxon>
        <taxon>Arachnida</taxon>
        <taxon>Araneae</taxon>
        <taxon>Araneomorphae</taxon>
        <taxon>Entelegynae</taxon>
        <taxon>Araneoidea</taxon>
        <taxon>Nephilidae</taxon>
        <taxon>Trichonephila</taxon>
    </lineage>
</organism>
<comment type="caution">
    <text evidence="1">The sequence shown here is derived from an EMBL/GenBank/DDBJ whole genome shotgun (WGS) entry which is preliminary data.</text>
</comment>
<dbReference type="Proteomes" id="UP000887159">
    <property type="component" value="Unassembled WGS sequence"/>
</dbReference>
<gene>
    <name evidence="1" type="ORF">TNCV_1241421</name>
</gene>
<proteinExistence type="predicted"/>
<keyword evidence="2" id="KW-1185">Reference proteome</keyword>
<sequence length="102" mass="11078">MRSAVLDLNGAPSIAAEKTGMLPAWPYGSSSHITSPESKIGVVFKTTSVFRNISRTFAAVWTLNSQTRIAATLEATSETGSSSMVWSTMNLGSRMPKRHLFR</sequence>
<reference evidence="1" key="1">
    <citation type="submission" date="2020-08" db="EMBL/GenBank/DDBJ databases">
        <title>Multicomponent nature underlies the extraordinary mechanical properties of spider dragline silk.</title>
        <authorList>
            <person name="Kono N."/>
            <person name="Nakamura H."/>
            <person name="Mori M."/>
            <person name="Yoshida Y."/>
            <person name="Ohtoshi R."/>
            <person name="Malay A.D."/>
            <person name="Moran D.A.P."/>
            <person name="Tomita M."/>
            <person name="Numata K."/>
            <person name="Arakawa K."/>
        </authorList>
    </citation>
    <scope>NUCLEOTIDE SEQUENCE</scope>
</reference>
<evidence type="ECO:0000313" key="2">
    <source>
        <dbReference type="Proteomes" id="UP000887159"/>
    </source>
</evidence>
<dbReference type="EMBL" id="BMAU01021409">
    <property type="protein sequence ID" value="GFY33292.1"/>
    <property type="molecule type" value="Genomic_DNA"/>
</dbReference>